<gene>
    <name evidence="3" type="ORF">SDC9_102589</name>
</gene>
<evidence type="ECO:0000256" key="2">
    <source>
        <dbReference type="SAM" id="Phobius"/>
    </source>
</evidence>
<keyword evidence="2" id="KW-0812">Transmembrane</keyword>
<keyword evidence="2" id="KW-1133">Transmembrane helix</keyword>
<feature type="transmembrane region" description="Helical" evidence="2">
    <location>
        <begin position="365"/>
        <end position="385"/>
    </location>
</feature>
<keyword evidence="2" id="KW-0472">Membrane</keyword>
<dbReference type="AlphaFoldDB" id="A0A645ARA2"/>
<evidence type="ECO:0000256" key="1">
    <source>
        <dbReference type="SAM" id="MobiDB-lite"/>
    </source>
</evidence>
<proteinExistence type="predicted"/>
<reference evidence="3" key="1">
    <citation type="submission" date="2019-08" db="EMBL/GenBank/DDBJ databases">
        <authorList>
            <person name="Kucharzyk K."/>
            <person name="Murdoch R.W."/>
            <person name="Higgins S."/>
            <person name="Loffler F."/>
        </authorList>
    </citation>
    <scope>NUCLEOTIDE SEQUENCE</scope>
</reference>
<organism evidence="3">
    <name type="scientific">bioreactor metagenome</name>
    <dbReference type="NCBI Taxonomy" id="1076179"/>
    <lineage>
        <taxon>unclassified sequences</taxon>
        <taxon>metagenomes</taxon>
        <taxon>ecological metagenomes</taxon>
    </lineage>
</organism>
<dbReference type="EMBL" id="VSSQ01015438">
    <property type="protein sequence ID" value="MPM55792.1"/>
    <property type="molecule type" value="Genomic_DNA"/>
</dbReference>
<name>A0A645ARA2_9ZZZZ</name>
<sequence length="395" mass="40634">MVRSALDATTLPADVAGLPPAVLPAGGQLTRRGLAALAPTDGPAASPTPSASAGATPATVPTSTTPPVVLAAQPTDGADIAHGATPPAHWTTSEGPAVVTYDSRSLTPGPDAAGTDAQRRAALTAIGYLDALDNRPAQVRLITDTDTAHADDLDATARTSLSWLVDGSAAAITDAVLHAPPADDDRTRDVRRLATATTGLSSLFTDPAVAADTTWRAVAAVASTQWAPTSVSAGPGTTTDAYATYRDLQKERINRITDGDAVAISARPVLLTARQDTQFPVTITNNLDVPVSVRLEFESENAERLHVPPVDVRTIGAGEAIGVVAVPRVAANGSYTVVARLTTPEGTAIGVPVDIDVQATQAGRVGWILMIVSGLVVIGTTVFRIKQVRAERSPR</sequence>
<protein>
    <submittedName>
        <fullName evidence="3">Uncharacterized protein</fullName>
    </submittedName>
</protein>
<accession>A0A645ARA2</accession>
<feature type="region of interest" description="Disordered" evidence="1">
    <location>
        <begin position="38"/>
        <end position="70"/>
    </location>
</feature>
<comment type="caution">
    <text evidence="3">The sequence shown here is derived from an EMBL/GenBank/DDBJ whole genome shotgun (WGS) entry which is preliminary data.</text>
</comment>
<evidence type="ECO:0000313" key="3">
    <source>
        <dbReference type="EMBL" id="MPM55792.1"/>
    </source>
</evidence>